<feature type="domain" description="Thioredoxin" evidence="1">
    <location>
        <begin position="8"/>
        <end position="132"/>
    </location>
</feature>
<gene>
    <name evidence="2" type="ORF">PCORN_00365</name>
</gene>
<name>W7C0H8_9LIST</name>
<dbReference type="PROSITE" id="PS51352">
    <property type="entry name" value="THIOREDOXIN_2"/>
    <property type="match status" value="1"/>
</dbReference>
<dbReference type="InterPro" id="IPR036249">
    <property type="entry name" value="Thioredoxin-like_sf"/>
</dbReference>
<evidence type="ECO:0000259" key="1">
    <source>
        <dbReference type="PROSITE" id="PS51352"/>
    </source>
</evidence>
<dbReference type="OrthoDB" id="9792987at2"/>
<keyword evidence="3" id="KW-1185">Reference proteome</keyword>
<dbReference type="Pfam" id="PF20207">
    <property type="entry name" value="DUF6568"/>
    <property type="match status" value="1"/>
</dbReference>
<dbReference type="RefSeq" id="WP_051999139.1">
    <property type="nucleotide sequence ID" value="NZ_AODE01000002.1"/>
</dbReference>
<dbReference type="PROSITE" id="PS51257">
    <property type="entry name" value="PROKAR_LIPOPROTEIN"/>
    <property type="match status" value="1"/>
</dbReference>
<dbReference type="STRING" id="1265820.PCORN_00365"/>
<protein>
    <submittedName>
        <fullName evidence="2">Thioredoxin</fullName>
    </submittedName>
</protein>
<comment type="caution">
    <text evidence="2">The sequence shown here is derived from an EMBL/GenBank/DDBJ whole genome shotgun (WGS) entry which is preliminary data.</text>
</comment>
<dbReference type="EMBL" id="AODE01000002">
    <property type="protein sequence ID" value="EUJ32894.1"/>
    <property type="molecule type" value="Genomic_DNA"/>
</dbReference>
<evidence type="ECO:0000313" key="2">
    <source>
        <dbReference type="EMBL" id="EUJ32894.1"/>
    </source>
</evidence>
<dbReference type="AlphaFoldDB" id="W7C0H8"/>
<sequence length="132" mass="15215">MKYIIVVITIIFIALSVACSNDVGINKVEKSEEILSLLNDGSKETTFVYFGRQNCPYCKKFYPKLEKVVNENRMNVYYYDTKSHKGDTDFEKVLSEYGVEEIPYLAKVKDGKIMGVLNQAQNEKEVKTFMDQ</sequence>
<dbReference type="CDD" id="cd02947">
    <property type="entry name" value="TRX_family"/>
    <property type="match status" value="1"/>
</dbReference>
<proteinExistence type="predicted"/>
<dbReference type="InterPro" id="IPR013766">
    <property type="entry name" value="Thioredoxin_domain"/>
</dbReference>
<organism evidence="2 3">
    <name type="scientific">Listeria cornellensis FSL F6-0969</name>
    <dbReference type="NCBI Taxonomy" id="1265820"/>
    <lineage>
        <taxon>Bacteria</taxon>
        <taxon>Bacillati</taxon>
        <taxon>Bacillota</taxon>
        <taxon>Bacilli</taxon>
        <taxon>Bacillales</taxon>
        <taxon>Listeriaceae</taxon>
        <taxon>Listeria</taxon>
    </lineage>
</organism>
<accession>W7C0H8</accession>
<evidence type="ECO:0000313" key="3">
    <source>
        <dbReference type="Proteomes" id="UP000019254"/>
    </source>
</evidence>
<dbReference type="Gene3D" id="3.40.30.10">
    <property type="entry name" value="Glutaredoxin"/>
    <property type="match status" value="1"/>
</dbReference>
<dbReference type="Proteomes" id="UP000019254">
    <property type="component" value="Unassembled WGS sequence"/>
</dbReference>
<dbReference type="PATRIC" id="fig|1265820.5.peg.70"/>
<dbReference type="SUPFAM" id="SSF52833">
    <property type="entry name" value="Thioredoxin-like"/>
    <property type="match status" value="1"/>
</dbReference>
<reference evidence="2 3" key="1">
    <citation type="journal article" date="2014" name="Int. J. Syst. Evol. Microbiol.">
        <title>Listeria floridensis sp. nov., Listeria aquatica sp. nov., Listeria cornellensis sp. nov., Listeria riparia sp. nov. and Listeria grandensis sp. nov., from agricultural and natural environments.</title>
        <authorList>
            <person name="den Bakker H.C."/>
            <person name="Warchocki S."/>
            <person name="Wright E.M."/>
            <person name="Allred A.F."/>
            <person name="Ahlstrom C."/>
            <person name="Manuel C.S."/>
            <person name="Stasiewicz M.J."/>
            <person name="Burrell A."/>
            <person name="Roof S."/>
            <person name="Strawn L."/>
            <person name="Fortes E.D."/>
            <person name="Nightingale K.K."/>
            <person name="Kephart D."/>
            <person name="Wiedmann M."/>
        </authorList>
    </citation>
    <scope>NUCLEOTIDE SEQUENCE [LARGE SCALE GENOMIC DNA]</scope>
    <source>
        <strain evidence="3">FSL F6-969</strain>
    </source>
</reference>
<dbReference type="InterPro" id="IPR046698">
    <property type="entry name" value="PedC-like"/>
</dbReference>